<accession>A0AA39TJM1</accession>
<feature type="domain" description="Ribonuclease H1 N-terminal" evidence="2">
    <location>
        <begin position="116"/>
        <end position="157"/>
    </location>
</feature>
<reference evidence="3" key="1">
    <citation type="submission" date="2023-06" db="EMBL/GenBank/DDBJ databases">
        <authorList>
            <consortium name="Lawrence Berkeley National Laboratory"/>
            <person name="Ahrendt S."/>
            <person name="Sahu N."/>
            <person name="Indic B."/>
            <person name="Wong-Bajracharya J."/>
            <person name="Merenyi Z."/>
            <person name="Ke H.-M."/>
            <person name="Monk M."/>
            <person name="Kocsube S."/>
            <person name="Drula E."/>
            <person name="Lipzen A."/>
            <person name="Balint B."/>
            <person name="Henrissat B."/>
            <person name="Andreopoulos B."/>
            <person name="Martin F.M."/>
            <person name="Harder C.B."/>
            <person name="Rigling D."/>
            <person name="Ford K.L."/>
            <person name="Foster G.D."/>
            <person name="Pangilinan J."/>
            <person name="Papanicolaou A."/>
            <person name="Barry K."/>
            <person name="LaButti K."/>
            <person name="Viragh M."/>
            <person name="Koriabine M."/>
            <person name="Yan M."/>
            <person name="Riley R."/>
            <person name="Champramary S."/>
            <person name="Plett K.L."/>
            <person name="Tsai I.J."/>
            <person name="Slot J."/>
            <person name="Sipos G."/>
            <person name="Plett J."/>
            <person name="Nagy L.G."/>
            <person name="Grigoriev I.V."/>
        </authorList>
    </citation>
    <scope>NUCLEOTIDE SEQUENCE</scope>
    <source>
        <strain evidence="3">HWK02</strain>
    </source>
</reference>
<dbReference type="InterPro" id="IPR011320">
    <property type="entry name" value="RNase_H1_N"/>
</dbReference>
<organism evidence="3 4">
    <name type="scientific">Armillaria luteobubalina</name>
    <dbReference type="NCBI Taxonomy" id="153913"/>
    <lineage>
        <taxon>Eukaryota</taxon>
        <taxon>Fungi</taxon>
        <taxon>Dikarya</taxon>
        <taxon>Basidiomycota</taxon>
        <taxon>Agaricomycotina</taxon>
        <taxon>Agaricomycetes</taxon>
        <taxon>Agaricomycetidae</taxon>
        <taxon>Agaricales</taxon>
        <taxon>Marasmiineae</taxon>
        <taxon>Physalacriaceae</taxon>
        <taxon>Armillaria</taxon>
    </lineage>
</organism>
<proteinExistence type="predicted"/>
<gene>
    <name evidence="3" type="ORF">EDD18DRAFT_1109320</name>
</gene>
<evidence type="ECO:0000256" key="1">
    <source>
        <dbReference type="SAM" id="MobiDB-lite"/>
    </source>
</evidence>
<comment type="caution">
    <text evidence="3">The sequence shown here is derived from an EMBL/GenBank/DDBJ whole genome shotgun (WGS) entry which is preliminary data.</text>
</comment>
<dbReference type="Proteomes" id="UP001175228">
    <property type="component" value="Unassembled WGS sequence"/>
</dbReference>
<evidence type="ECO:0000313" key="4">
    <source>
        <dbReference type="Proteomes" id="UP001175228"/>
    </source>
</evidence>
<name>A0AA39TJM1_9AGAR</name>
<sequence>MQLAQVIQALQKLGLIAGPTNTSGGSTSANPDGDGDNALASQGAPGGGGRGEACVAVATASHHVPMVKNESTFVMPDKSSNTPTRLVKGTPPGRGQHLLTPSMIPLPRIRRSTTAWYTVTVGYEVGVFQGWDVIAPLILHVSGPVYLRHPSRVAAQAPYDNALQRGDIEIVLCDDSDDE</sequence>
<evidence type="ECO:0000259" key="2">
    <source>
        <dbReference type="Pfam" id="PF01693"/>
    </source>
</evidence>
<evidence type="ECO:0000313" key="3">
    <source>
        <dbReference type="EMBL" id="KAK0491906.1"/>
    </source>
</evidence>
<dbReference type="Pfam" id="PF01693">
    <property type="entry name" value="Cauli_VI"/>
    <property type="match status" value="1"/>
</dbReference>
<protein>
    <recommendedName>
        <fullName evidence="2">Ribonuclease H1 N-terminal domain-containing protein</fullName>
    </recommendedName>
</protein>
<keyword evidence="4" id="KW-1185">Reference proteome</keyword>
<feature type="compositionally biased region" description="Polar residues" evidence="1">
    <location>
        <begin position="19"/>
        <end position="30"/>
    </location>
</feature>
<dbReference type="EMBL" id="JAUEPU010000032">
    <property type="protein sequence ID" value="KAK0491906.1"/>
    <property type="molecule type" value="Genomic_DNA"/>
</dbReference>
<feature type="region of interest" description="Disordered" evidence="1">
    <location>
        <begin position="17"/>
        <end position="46"/>
    </location>
</feature>
<dbReference type="AlphaFoldDB" id="A0AA39TJM1"/>